<evidence type="ECO:0000313" key="3">
    <source>
        <dbReference type="EMBL" id="KMT64913.1"/>
    </source>
</evidence>
<reference evidence="3 4" key="1">
    <citation type="submission" date="2015-04" db="EMBL/GenBank/DDBJ databases">
        <title>Draft Genome Sequence of the Novel Agar-Digesting Marine Bacterium Q1.</title>
        <authorList>
            <person name="Li Y."/>
            <person name="Li D."/>
            <person name="Chen G."/>
            <person name="Du Z."/>
        </authorList>
    </citation>
    <scope>NUCLEOTIDE SEQUENCE [LARGE SCALE GENOMIC DNA]</scope>
    <source>
        <strain evidence="3 4">Q1</strain>
    </source>
</reference>
<evidence type="ECO:0000259" key="2">
    <source>
        <dbReference type="SMART" id="SM00458"/>
    </source>
</evidence>
<dbReference type="AlphaFoldDB" id="A0A0J8GW48"/>
<keyword evidence="4" id="KW-1185">Reference proteome</keyword>
<feature type="domain" description="Ricin B lectin" evidence="2">
    <location>
        <begin position="556"/>
        <end position="693"/>
    </location>
</feature>
<keyword evidence="1" id="KW-0732">Signal</keyword>
<dbReference type="SMART" id="SM00458">
    <property type="entry name" value="RICIN"/>
    <property type="match status" value="1"/>
</dbReference>
<comment type="caution">
    <text evidence="3">The sequence shown here is derived from an EMBL/GenBank/DDBJ whole genome shotgun (WGS) entry which is preliminary data.</text>
</comment>
<dbReference type="SUPFAM" id="SSF51126">
    <property type="entry name" value="Pectin lyase-like"/>
    <property type="match status" value="1"/>
</dbReference>
<dbReference type="InterPro" id="IPR035953">
    <property type="entry name" value="Dextranase_N-ter"/>
</dbReference>
<dbReference type="STRING" id="1513271.XM47_11940"/>
<evidence type="ECO:0000313" key="4">
    <source>
        <dbReference type="Proteomes" id="UP000037600"/>
    </source>
</evidence>
<dbReference type="Gene3D" id="2.80.10.50">
    <property type="match status" value="1"/>
</dbReference>
<accession>A0A0J8GW48</accession>
<dbReference type="InterPro" id="IPR012334">
    <property type="entry name" value="Pectin_lyas_fold"/>
</dbReference>
<dbReference type="InterPro" id="IPR035992">
    <property type="entry name" value="Ricin_B-like_lectins"/>
</dbReference>
<dbReference type="Gene3D" id="2.60.350.10">
    <property type="entry name" value="Dextranase, N-terminal"/>
    <property type="match status" value="1"/>
</dbReference>
<protein>
    <recommendedName>
        <fullName evidence="2">Ricin B lectin domain-containing protein</fullName>
    </recommendedName>
</protein>
<dbReference type="InterPro" id="IPR011050">
    <property type="entry name" value="Pectin_lyase_fold/virulence"/>
</dbReference>
<organism evidence="3 4">
    <name type="scientific">Catenovulum maritimum</name>
    <dbReference type="NCBI Taxonomy" id="1513271"/>
    <lineage>
        <taxon>Bacteria</taxon>
        <taxon>Pseudomonadati</taxon>
        <taxon>Pseudomonadota</taxon>
        <taxon>Gammaproteobacteria</taxon>
        <taxon>Alteromonadales</taxon>
        <taxon>Alteromonadaceae</taxon>
        <taxon>Catenovulum</taxon>
    </lineage>
</organism>
<dbReference type="EMBL" id="LAZL01000018">
    <property type="protein sequence ID" value="KMT64913.1"/>
    <property type="molecule type" value="Genomic_DNA"/>
</dbReference>
<dbReference type="OrthoDB" id="5381276at2"/>
<dbReference type="Proteomes" id="UP000037600">
    <property type="component" value="Unassembled WGS sequence"/>
</dbReference>
<evidence type="ECO:0000256" key="1">
    <source>
        <dbReference type="SAM" id="SignalP"/>
    </source>
</evidence>
<dbReference type="SUPFAM" id="SSF50370">
    <property type="entry name" value="Ricin B-like lectins"/>
    <property type="match status" value="1"/>
</dbReference>
<dbReference type="Pfam" id="PF14200">
    <property type="entry name" value="RicinB_lectin_2"/>
    <property type="match status" value="2"/>
</dbReference>
<sequence>MVNYFKHAYILCLVVLSLAITQLNAQVIIPNWPSDQGYLKTSSYYTVKVKQATGSFMTVKTLMTESQDELIASSQNNLFKQRSFNFSAFSFDPSAGAITVRVIKKNMSGSLATNLSNIEVINSDGSIKKINDNTIEFKLNNPKYVAINFKLSDNQKSNNGHTVVKNMMMLFADPINNDLNEPSGSNKVVYSSSTSQTQLRNADIIVFRDGYHNVVSRFGNDGIRITSGAKVWLAPGAVVAGSIAGVNSNNQTGFNVAPNVEIYGRGLLYMGEHRNNPNSPNSGPFWRPDDPDFVHSGAMTEAISLNGAKNVNIRGIIVGDLMWHGIVVGSDAVIDRVKIWGWHGNNDGMRPGDNSIVKNNFIRPVDDAFYAFGMTGDNNLIWPSYNGAIVTAGWVGKYNTGGIQLTNTKVIYPEWTGKGNNNGIVASQLGDTQECTGISIDNMQVWGDPIAILNLKPSSRRHESPNWSAQSYNAGVRNVSISNLTIYGNVKEANLVQSDGAFEVKNIDLHNIKINGNYLTNSDRSNNSLFEGNNLINSAYLNISSTDDTGNTGVVNGTYYIEAKHSGKYIEVAGFNTDNGGNIQQWSGQQGTQKQWQVTQISGEWYKLINTLSGKALDVASFSTQNGGNIHQWGYSGNDNQLFKFEAQNNGYYIIRNKLSDKCVDVSANSQDNGANIHQWGCSNSDNQQFKLIEN</sequence>
<feature type="signal peptide" evidence="1">
    <location>
        <begin position="1"/>
        <end position="25"/>
    </location>
</feature>
<dbReference type="PROSITE" id="PS50231">
    <property type="entry name" value="RICIN_B_LECTIN"/>
    <property type="match status" value="1"/>
</dbReference>
<feature type="chain" id="PRO_5005298630" description="Ricin B lectin domain-containing protein" evidence="1">
    <location>
        <begin position="26"/>
        <end position="695"/>
    </location>
</feature>
<name>A0A0J8GW48_9ALTE</name>
<proteinExistence type="predicted"/>
<gene>
    <name evidence="3" type="ORF">XM47_11940</name>
</gene>
<dbReference type="RefSeq" id="WP_048692761.1">
    <property type="nucleotide sequence ID" value="NZ_KQ130492.1"/>
</dbReference>
<dbReference type="Gene3D" id="2.160.20.10">
    <property type="entry name" value="Single-stranded right-handed beta-helix, Pectin lyase-like"/>
    <property type="match status" value="1"/>
</dbReference>
<dbReference type="InterPro" id="IPR000772">
    <property type="entry name" value="Ricin_B_lectin"/>
</dbReference>